<reference evidence="3 4" key="1">
    <citation type="journal article" date="2016" name="Mol. Biol. Evol.">
        <title>Comparative Genomics of Early-Diverging Mushroom-Forming Fungi Provides Insights into the Origins of Lignocellulose Decay Capabilities.</title>
        <authorList>
            <person name="Nagy L.G."/>
            <person name="Riley R."/>
            <person name="Tritt A."/>
            <person name="Adam C."/>
            <person name="Daum C."/>
            <person name="Floudas D."/>
            <person name="Sun H."/>
            <person name="Yadav J.S."/>
            <person name="Pangilinan J."/>
            <person name="Larsson K.H."/>
            <person name="Matsuura K."/>
            <person name="Barry K."/>
            <person name="Labutti K."/>
            <person name="Kuo R."/>
            <person name="Ohm R.A."/>
            <person name="Bhattacharya S.S."/>
            <person name="Shirouzu T."/>
            <person name="Yoshinaga Y."/>
            <person name="Martin F.M."/>
            <person name="Grigoriev I.V."/>
            <person name="Hibbett D.S."/>
        </authorList>
    </citation>
    <scope>NUCLEOTIDE SEQUENCE [LARGE SCALE GENOMIC DNA]</scope>
    <source>
        <strain evidence="3 4">CBS 109695</strain>
    </source>
</reference>
<feature type="transmembrane region" description="Helical" evidence="2">
    <location>
        <begin position="182"/>
        <end position="204"/>
    </location>
</feature>
<feature type="transmembrane region" description="Helical" evidence="2">
    <location>
        <begin position="140"/>
        <end position="162"/>
    </location>
</feature>
<keyword evidence="4" id="KW-1185">Reference proteome</keyword>
<gene>
    <name evidence="3" type="ORF">FIBSPDRAFT_903791</name>
</gene>
<feature type="region of interest" description="Disordered" evidence="1">
    <location>
        <begin position="45"/>
        <end position="82"/>
    </location>
</feature>
<dbReference type="OrthoDB" id="40134at2759"/>
<keyword evidence="2" id="KW-1133">Transmembrane helix</keyword>
<evidence type="ECO:0000256" key="1">
    <source>
        <dbReference type="SAM" id="MobiDB-lite"/>
    </source>
</evidence>
<dbReference type="STRING" id="436010.A0A167VIZ2"/>
<dbReference type="Proteomes" id="UP000076532">
    <property type="component" value="Unassembled WGS sequence"/>
</dbReference>
<evidence type="ECO:0000313" key="4">
    <source>
        <dbReference type="Proteomes" id="UP000076532"/>
    </source>
</evidence>
<evidence type="ECO:0000256" key="2">
    <source>
        <dbReference type="SAM" id="Phobius"/>
    </source>
</evidence>
<dbReference type="EMBL" id="KV417865">
    <property type="protein sequence ID" value="KZP05064.1"/>
    <property type="molecule type" value="Genomic_DNA"/>
</dbReference>
<name>A0A167VIZ2_9AGAM</name>
<sequence length="311" mass="34271">MPRRSSTLCIALAAAQPLLPLYRQHYPLTWRPPRVSPSHIECQHSVHGRGTALSPRRPLHRPSPSPPRPHSKPPSGLRRLRNHSSRLSTTYVSILPIGSVITQAHIVQASCSWCSATAVRGLRNGDRSTKFVAEMRKPMNFWKGMVCTQVLITLVYMVLRIVVYSYQGQFIGNPENQGISSYAWQTTTNIISLTAGLITAALYSNIGVKVIYKKIPGHLVARVRNKFTQNACQREMSDPSRPLALRRLTATAGVPTGFCMKRLTAVAATGYGSSSGCGIYGMAFEAVAQLNRLTNLNHIGCLPSWWLQAIA</sequence>
<dbReference type="AlphaFoldDB" id="A0A167VIZ2"/>
<proteinExistence type="predicted"/>
<evidence type="ECO:0000313" key="3">
    <source>
        <dbReference type="EMBL" id="KZP05064.1"/>
    </source>
</evidence>
<organism evidence="3 4">
    <name type="scientific">Athelia psychrophila</name>
    <dbReference type="NCBI Taxonomy" id="1759441"/>
    <lineage>
        <taxon>Eukaryota</taxon>
        <taxon>Fungi</taxon>
        <taxon>Dikarya</taxon>
        <taxon>Basidiomycota</taxon>
        <taxon>Agaricomycotina</taxon>
        <taxon>Agaricomycetes</taxon>
        <taxon>Agaricomycetidae</taxon>
        <taxon>Atheliales</taxon>
        <taxon>Atheliaceae</taxon>
        <taxon>Athelia</taxon>
    </lineage>
</organism>
<keyword evidence="2" id="KW-0472">Membrane</keyword>
<keyword evidence="2" id="KW-0812">Transmembrane</keyword>
<protein>
    <submittedName>
        <fullName evidence="3">Uncharacterized protein</fullName>
    </submittedName>
</protein>
<accession>A0A167VIZ2</accession>